<gene>
    <name evidence="1" type="ORF">FCIRC_13274</name>
</gene>
<dbReference type="EMBL" id="JAAQPE010000649">
    <property type="protein sequence ID" value="KAF5657396.1"/>
    <property type="molecule type" value="Genomic_DNA"/>
</dbReference>
<comment type="caution">
    <text evidence="1">The sequence shown here is derived from an EMBL/GenBank/DDBJ whole genome shotgun (WGS) entry which is preliminary data.</text>
</comment>
<reference evidence="2" key="1">
    <citation type="journal article" date="2020" name="BMC Genomics">
        <title>Correction to: Identification and distribution of gene clusters required for synthesis of sphingolipid metabolism inhibitors in diverse species of the filamentous fungus Fusarium.</title>
        <authorList>
            <person name="Kim H.S."/>
            <person name="Lohmar J.M."/>
            <person name="Busman M."/>
            <person name="Brown D.W."/>
            <person name="Naumann T.A."/>
            <person name="Divon H.H."/>
            <person name="Lysoe E."/>
            <person name="Uhlig S."/>
            <person name="Proctor R.H."/>
        </authorList>
    </citation>
    <scope>NUCLEOTIDE SEQUENCE [LARGE SCALE GENOMIC DNA]</scope>
    <source>
        <strain evidence="2">NRRL 25331</strain>
    </source>
</reference>
<dbReference type="Proteomes" id="UP000572754">
    <property type="component" value="Unassembled WGS sequence"/>
</dbReference>
<organism evidence="1 2">
    <name type="scientific">Fusarium circinatum</name>
    <name type="common">Pitch canker fungus</name>
    <name type="synonym">Gibberella circinata</name>
    <dbReference type="NCBI Taxonomy" id="48490"/>
    <lineage>
        <taxon>Eukaryota</taxon>
        <taxon>Fungi</taxon>
        <taxon>Dikarya</taxon>
        <taxon>Ascomycota</taxon>
        <taxon>Pezizomycotina</taxon>
        <taxon>Sordariomycetes</taxon>
        <taxon>Hypocreomycetidae</taxon>
        <taxon>Hypocreales</taxon>
        <taxon>Nectriaceae</taxon>
        <taxon>Fusarium</taxon>
        <taxon>Fusarium fujikuroi species complex</taxon>
    </lineage>
</organism>
<protein>
    <submittedName>
        <fullName evidence="1">Uncharacterized protein</fullName>
    </submittedName>
</protein>
<evidence type="ECO:0000313" key="1">
    <source>
        <dbReference type="EMBL" id="KAF5657396.1"/>
    </source>
</evidence>
<name>A0A8H5SUP1_FUSCI</name>
<accession>A0A8H5SUP1</accession>
<reference evidence="1 2" key="2">
    <citation type="submission" date="2020-05" db="EMBL/GenBank/DDBJ databases">
        <title>Identification and distribution of gene clusters putatively required for synthesis of sphingolipid metabolism inhibitors in phylogenetically diverse species of the filamentous fungus Fusarium.</title>
        <authorList>
            <person name="Kim H.-S."/>
            <person name="Busman M."/>
            <person name="Brown D.W."/>
            <person name="Divon H."/>
            <person name="Uhlig S."/>
            <person name="Proctor R.H."/>
        </authorList>
    </citation>
    <scope>NUCLEOTIDE SEQUENCE [LARGE SCALE GENOMIC DNA]</scope>
    <source>
        <strain evidence="1 2">NRRL 25331</strain>
    </source>
</reference>
<proteinExistence type="predicted"/>
<keyword evidence="2" id="KW-1185">Reference proteome</keyword>
<sequence>MDKRKRDSNESPSSHVLENDRAKRVNIEGSSNAVGFTRENDGQRIIRRTGPYTRYRPVITNDEWEYTIGRNIPLNRQILAYHTSGRKAFVDSMAKDIIEGRSDMYDGHRELFTVCTRVFLCSPISPFSPLYGLSCDAPLSDQTASNDNESPWSQTSVRQLTEIMTHSVFRGDMSHLATIIQYAIIMRTGDRRPWVMAIDKPSCSGRLDRLQQRIIEETGADGMLQSPISALYHSSGRSYFTETCVLSDVMCSLEHIIKPPSKCTPGALYHLSKPVYHVTAIDINNVQLAIDNSNWDGTPRFPSRSQCYKVFMERPEKPEGGPDFNQLAGFYCRAWHFEERKLAASIESWY</sequence>
<dbReference type="AlphaFoldDB" id="A0A8H5SUP1"/>
<evidence type="ECO:0000313" key="2">
    <source>
        <dbReference type="Proteomes" id="UP000572754"/>
    </source>
</evidence>